<feature type="chain" id="PRO_5003943164" evidence="1">
    <location>
        <begin position="29"/>
        <end position="220"/>
    </location>
</feature>
<proteinExistence type="predicted"/>
<gene>
    <name evidence="2" type="ordered locus">Echvi_4098</name>
</gene>
<organism evidence="2 3">
    <name type="scientific">Echinicola vietnamensis (strain DSM 17526 / LMG 23754 / KMM 6221)</name>
    <dbReference type="NCBI Taxonomy" id="926556"/>
    <lineage>
        <taxon>Bacteria</taxon>
        <taxon>Pseudomonadati</taxon>
        <taxon>Bacteroidota</taxon>
        <taxon>Cytophagia</taxon>
        <taxon>Cytophagales</taxon>
        <taxon>Cyclobacteriaceae</taxon>
        <taxon>Echinicola</taxon>
    </lineage>
</organism>
<dbReference type="AlphaFoldDB" id="L0G629"/>
<evidence type="ECO:0000313" key="2">
    <source>
        <dbReference type="EMBL" id="AGA80305.1"/>
    </source>
</evidence>
<evidence type="ECO:0000313" key="3">
    <source>
        <dbReference type="Proteomes" id="UP000010796"/>
    </source>
</evidence>
<dbReference type="HOGENOM" id="CLU_109280_0_0_10"/>
<dbReference type="KEGG" id="evi:Echvi_4098"/>
<dbReference type="Proteomes" id="UP000010796">
    <property type="component" value="Chromosome"/>
</dbReference>
<evidence type="ECO:0000256" key="1">
    <source>
        <dbReference type="SAM" id="SignalP"/>
    </source>
</evidence>
<dbReference type="STRING" id="926556.Echvi_4098"/>
<dbReference type="OrthoDB" id="673795at2"/>
<name>L0G629_ECHVK</name>
<dbReference type="RefSeq" id="WP_015267840.1">
    <property type="nucleotide sequence ID" value="NC_019904.1"/>
</dbReference>
<dbReference type="EMBL" id="CP003346">
    <property type="protein sequence ID" value="AGA80305.1"/>
    <property type="molecule type" value="Genomic_DNA"/>
</dbReference>
<reference evidence="3" key="1">
    <citation type="submission" date="2012-02" db="EMBL/GenBank/DDBJ databases">
        <title>The complete genome of Echinicola vietnamensis DSM 17526.</title>
        <authorList>
            <person name="Lucas S."/>
            <person name="Copeland A."/>
            <person name="Lapidus A."/>
            <person name="Glavina del Rio T."/>
            <person name="Dalin E."/>
            <person name="Tice H."/>
            <person name="Bruce D."/>
            <person name="Goodwin L."/>
            <person name="Pitluck S."/>
            <person name="Peters L."/>
            <person name="Ovchinnikova G."/>
            <person name="Teshima H."/>
            <person name="Kyrpides N."/>
            <person name="Mavromatis K."/>
            <person name="Ivanova N."/>
            <person name="Brettin T."/>
            <person name="Detter J.C."/>
            <person name="Han C."/>
            <person name="Larimer F."/>
            <person name="Land M."/>
            <person name="Hauser L."/>
            <person name="Markowitz V."/>
            <person name="Cheng J.-F."/>
            <person name="Hugenholtz P."/>
            <person name="Woyke T."/>
            <person name="Wu D."/>
            <person name="Brambilla E."/>
            <person name="Klenk H.-P."/>
            <person name="Eisen J.A."/>
        </authorList>
    </citation>
    <scope>NUCLEOTIDE SEQUENCE [LARGE SCALE GENOMIC DNA]</scope>
    <source>
        <strain evidence="3">DSM 17526 / LMG 23754 / KMM 6221</strain>
    </source>
</reference>
<sequence length="220" mass="25832">MGSNNRLKVRTGLLVLCLVLSSKLPAQTFNEWFRQKRTQERYLVEQIAALKIYAGTAWKGYRIARTGLNTLSRIREGKFNLFEEWFAAMDGISPHVRDNHLVEGIIVIQGKILGETAKGRELLDRAGLRPREQLAMERNFRESVRRSLAVLAEMYAVIKPFQLEMENAQRLEVLEGLFVRMDKIHRQLLTWNRKLNNFSRQRKWEQVNGQIMQRLYDDEN</sequence>
<accession>L0G629</accession>
<protein>
    <submittedName>
        <fullName evidence="2">Uncharacterized protein</fullName>
    </submittedName>
</protein>
<feature type="signal peptide" evidence="1">
    <location>
        <begin position="1"/>
        <end position="28"/>
    </location>
</feature>
<keyword evidence="1" id="KW-0732">Signal</keyword>
<keyword evidence="3" id="KW-1185">Reference proteome</keyword>